<reference evidence="1 2" key="1">
    <citation type="submission" date="2018-01" db="EMBL/GenBank/DDBJ databases">
        <authorList>
            <person name="Gaut B.S."/>
            <person name="Morton B.R."/>
            <person name="Clegg M.T."/>
            <person name="Duvall M.R."/>
        </authorList>
    </citation>
    <scope>NUCLEOTIDE SEQUENCE [LARGE SCALE GENOMIC DNA]</scope>
    <source>
        <strain evidence="1">Cupriavidus taiwanensis cmp 52</strain>
    </source>
</reference>
<protein>
    <submittedName>
        <fullName evidence="1">Uncharacterized protein</fullName>
    </submittedName>
</protein>
<accession>A0A375JFD3</accession>
<name>A0A375JFD3_9BURK</name>
<organism evidence="1 2">
    <name type="scientific">Cupriavidus taiwanensis</name>
    <dbReference type="NCBI Taxonomy" id="164546"/>
    <lineage>
        <taxon>Bacteria</taxon>
        <taxon>Pseudomonadati</taxon>
        <taxon>Pseudomonadota</taxon>
        <taxon>Betaproteobacteria</taxon>
        <taxon>Burkholderiales</taxon>
        <taxon>Burkholderiaceae</taxon>
        <taxon>Cupriavidus</taxon>
    </lineage>
</organism>
<dbReference type="EMBL" id="OVTA01000086">
    <property type="protein sequence ID" value="SPS02703.1"/>
    <property type="molecule type" value="Genomic_DNA"/>
</dbReference>
<dbReference type="AlphaFoldDB" id="A0A375JFD3"/>
<sequence>MDRKSASLLWFWCFEHVAKMRALLANSIRARRHGLHDEAAYKSATNPLSSLTLAFT</sequence>
<evidence type="ECO:0000313" key="2">
    <source>
        <dbReference type="Proteomes" id="UP000256805"/>
    </source>
</evidence>
<gene>
    <name evidence="1" type="ORF">CBM2634_U220008</name>
</gene>
<evidence type="ECO:0000313" key="1">
    <source>
        <dbReference type="EMBL" id="SPS02703.1"/>
    </source>
</evidence>
<dbReference type="Proteomes" id="UP000256805">
    <property type="component" value="Unassembled WGS sequence"/>
</dbReference>
<proteinExistence type="predicted"/>